<reference evidence="3 4" key="1">
    <citation type="journal article" date="2021" name="Elife">
        <title>Chloroplast acquisition without the gene transfer in kleptoplastic sea slugs, Plakobranchus ocellatus.</title>
        <authorList>
            <person name="Maeda T."/>
            <person name="Takahashi S."/>
            <person name="Yoshida T."/>
            <person name="Shimamura S."/>
            <person name="Takaki Y."/>
            <person name="Nagai Y."/>
            <person name="Toyoda A."/>
            <person name="Suzuki Y."/>
            <person name="Arimoto A."/>
            <person name="Ishii H."/>
            <person name="Satoh N."/>
            <person name="Nishiyama T."/>
            <person name="Hasebe M."/>
            <person name="Maruyama T."/>
            <person name="Minagawa J."/>
            <person name="Obokata J."/>
            <person name="Shigenobu S."/>
        </authorList>
    </citation>
    <scope>NUCLEOTIDE SEQUENCE [LARGE SCALE GENOMIC DNA]</scope>
</reference>
<name>A0AAV4APR5_9GAST</name>
<dbReference type="GO" id="GO:0005975">
    <property type="term" value="P:carbohydrate metabolic process"/>
    <property type="evidence" value="ECO:0007669"/>
    <property type="project" value="InterPro"/>
</dbReference>
<proteinExistence type="predicted"/>
<evidence type="ECO:0000313" key="3">
    <source>
        <dbReference type="EMBL" id="GFO09353.1"/>
    </source>
</evidence>
<evidence type="ECO:0000256" key="1">
    <source>
        <dbReference type="ARBA" id="ARBA00023180"/>
    </source>
</evidence>
<dbReference type="PANTHER" id="PTHR10357">
    <property type="entry name" value="ALPHA-AMYLASE FAMILY MEMBER"/>
    <property type="match status" value="1"/>
</dbReference>
<evidence type="ECO:0000259" key="2">
    <source>
        <dbReference type="SMART" id="SM00642"/>
    </source>
</evidence>
<dbReference type="EMBL" id="BLXT01004061">
    <property type="protein sequence ID" value="GFO09353.1"/>
    <property type="molecule type" value="Genomic_DNA"/>
</dbReference>
<dbReference type="Proteomes" id="UP000735302">
    <property type="component" value="Unassembled WGS sequence"/>
</dbReference>
<dbReference type="InterPro" id="IPR006047">
    <property type="entry name" value="GH13_cat_dom"/>
</dbReference>
<dbReference type="SUPFAM" id="SSF51445">
    <property type="entry name" value="(Trans)glycosidases"/>
    <property type="match status" value="1"/>
</dbReference>
<dbReference type="InterPro" id="IPR013780">
    <property type="entry name" value="Glyco_hydro_b"/>
</dbReference>
<accession>A0AAV4APR5</accession>
<keyword evidence="4" id="KW-1185">Reference proteome</keyword>
<dbReference type="AlphaFoldDB" id="A0AAV4APR5"/>
<dbReference type="InterPro" id="IPR045857">
    <property type="entry name" value="O16G_dom_2"/>
</dbReference>
<dbReference type="PANTHER" id="PTHR10357:SF179">
    <property type="entry name" value="NEUTRAL AND BASIC AMINO ACID TRANSPORT PROTEIN RBAT"/>
    <property type="match status" value="1"/>
</dbReference>
<dbReference type="Pfam" id="PF00128">
    <property type="entry name" value="Alpha-amylase"/>
    <property type="match status" value="1"/>
</dbReference>
<dbReference type="Gene3D" id="3.90.400.10">
    <property type="entry name" value="Oligo-1,6-glucosidase, Domain 2"/>
    <property type="match status" value="1"/>
</dbReference>
<gene>
    <name evidence="3" type="ORF">PoB_003585800</name>
</gene>
<organism evidence="3 4">
    <name type="scientific">Plakobranchus ocellatus</name>
    <dbReference type="NCBI Taxonomy" id="259542"/>
    <lineage>
        <taxon>Eukaryota</taxon>
        <taxon>Metazoa</taxon>
        <taxon>Spiralia</taxon>
        <taxon>Lophotrochozoa</taxon>
        <taxon>Mollusca</taxon>
        <taxon>Gastropoda</taxon>
        <taxon>Heterobranchia</taxon>
        <taxon>Euthyneura</taxon>
        <taxon>Panpulmonata</taxon>
        <taxon>Sacoglossa</taxon>
        <taxon>Placobranchoidea</taxon>
        <taxon>Plakobranchidae</taxon>
        <taxon>Plakobranchus</taxon>
    </lineage>
</organism>
<dbReference type="FunFam" id="3.90.400.10:FF:000001">
    <property type="entry name" value="Maltase A3, isoform A"/>
    <property type="match status" value="1"/>
</dbReference>
<feature type="domain" description="Glycosyl hydrolase family 13 catalytic" evidence="2">
    <location>
        <begin position="38"/>
        <end position="427"/>
    </location>
</feature>
<keyword evidence="1" id="KW-0325">Glycoprotein</keyword>
<dbReference type="Gene3D" id="2.60.40.1180">
    <property type="entry name" value="Golgi alpha-mannosidase II"/>
    <property type="match status" value="1"/>
</dbReference>
<evidence type="ECO:0000313" key="4">
    <source>
        <dbReference type="Proteomes" id="UP000735302"/>
    </source>
</evidence>
<dbReference type="Gene3D" id="3.20.20.80">
    <property type="entry name" value="Glycosidases"/>
    <property type="match status" value="1"/>
</dbReference>
<sequence length="573" mass="66355">MAECPISSQSCHATLTESMASKDEQPHLPWWKTTVIYQIYPRSFMDSNGDGIGDLQGIISRLDHFVYLGVETLWLSPFYKSPQADFGYDVSDYKDVDSIFGTLEDFRDLVKECKKRHLRLLIDFVPNHTSTEHEWFQRSLKNDGKYKDFYVWSDGKVLPDGSRARPNNWLSVFGGPAWTWSEERQQYYYHAFLPEQADLNFRNPDVVEEMSLTIRYWLDHGVDGFRVDAIAYLYESENVLQDNPRSEKNVSPTEWEYLTAVHTYYLLPECQHLIMQWQKLLDDVQERDGRERFMVLEFYTDSKTRADMARYGAHPFNMDLVEKLSTPLSAKQMMGLIALEYTDKPPSYWPTFVVGNHDEKRVATKFGSLYVNAFNLLLMALKGTPTTYYGEELGMEDIHVDYEDTQDPFGRKAGPDRYLEISRDFCRTPMQWTPDQNAGFTTAQKPWLPVSSDHTFRNVQSQKKDPNSHLNMYRDYVALRTRKAFKYGEIDINCVVTDSVLSFLRFFRYERYLVAINFGQTKATNDYSLAPVNASKGTVVTHTASANSEVTKGQLIQLKELTLRAGEGVVIQL</sequence>
<comment type="caution">
    <text evidence="3">The sequence shown here is derived from an EMBL/GenBank/DDBJ whole genome shotgun (WGS) entry which is preliminary data.</text>
</comment>
<dbReference type="InterPro" id="IPR017853">
    <property type="entry name" value="GH"/>
</dbReference>
<protein>
    <submittedName>
        <fullName evidence="3">Maltase 1</fullName>
    </submittedName>
</protein>
<dbReference type="SMART" id="SM00642">
    <property type="entry name" value="Aamy"/>
    <property type="match status" value="1"/>
</dbReference>